<dbReference type="InterPro" id="IPR056592">
    <property type="entry name" value="Beta-prop_At3g26010-like"/>
</dbReference>
<dbReference type="PROSITE" id="PS50181">
    <property type="entry name" value="FBOX"/>
    <property type="match status" value="1"/>
</dbReference>
<dbReference type="InterPro" id="IPR001810">
    <property type="entry name" value="F-box_dom"/>
</dbReference>
<evidence type="ECO:0000313" key="3">
    <source>
        <dbReference type="RefSeq" id="XP_021809591.1"/>
    </source>
</evidence>
<name>A0A6P5S7X4_PRUAV</name>
<sequence length="582" mass="66667">MAESESPLLNEFCAADAGTAPQSRRLRIRFKGPAPCPVPDPNDGQCLKQSVNACKSFNRNRIADNGIQKSSDAKHVARSAKIPEFSTNTLMSSKHDNGSMKLLSGFVEQNQFKANTLCRSTRGDTATKARKRTRLSLGLPTSSKLKRSKRSLSAERRTSIDDLPNGILAEILCRLACTKYVFQCKTVSKRWCTLIEDPYFIGCFVSIQSYKGIPKIRTLITKRAVEFRPMVSSSPNLRPWALNRFMRFHRLMEKPVVVATYNDLVLCCMTEDYQRIYYICNAYTMQYAVLPPTPSKCHKSVRVGFICNVPDYKCEEDDWKGNNFQHNVQCRYTVVRILPPVEFENGEKKCDTFKLNVDIFSSDTGEWRESVVSSPRHFDFGRLKELSFTYNGMLYWLTEFDFIVIGLGPFYDNDGTSSSNNNGDGIIDHKLGFTIFEETLDFGFMLQYLGVCRGYVLLCNMSMLSRSLYLYELKQSQDDGGAAAGKKLYLSKRGVYSFEAEMIPFKSSMFPIAFDPSNKDIFYLHVDDDIIKWNVHTGKWSKIFKHWAKRPGYYTVVFPWWPTSIPRLPQQQQQQQQHAHLC</sequence>
<dbReference type="Pfam" id="PF00646">
    <property type="entry name" value="F-box"/>
    <property type="match status" value="1"/>
</dbReference>
<dbReference type="InterPro" id="IPR055290">
    <property type="entry name" value="At3g26010-like"/>
</dbReference>
<dbReference type="PANTHER" id="PTHR35546:SF130">
    <property type="entry name" value="EXPRESSED PROTEIN"/>
    <property type="match status" value="1"/>
</dbReference>
<dbReference type="GeneID" id="110753088"/>
<dbReference type="Proteomes" id="UP000515124">
    <property type="component" value="Unplaced"/>
</dbReference>
<proteinExistence type="predicted"/>
<gene>
    <name evidence="3" type="primary">LOC110753088</name>
</gene>
<dbReference type="Pfam" id="PF24750">
    <property type="entry name" value="b-prop_At3g26010-like"/>
    <property type="match status" value="1"/>
</dbReference>
<evidence type="ECO:0000313" key="2">
    <source>
        <dbReference type="Proteomes" id="UP000515124"/>
    </source>
</evidence>
<keyword evidence="2" id="KW-1185">Reference proteome</keyword>
<organism evidence="2 3">
    <name type="scientific">Prunus avium</name>
    <name type="common">Cherry</name>
    <name type="synonym">Cerasus avium</name>
    <dbReference type="NCBI Taxonomy" id="42229"/>
    <lineage>
        <taxon>Eukaryota</taxon>
        <taxon>Viridiplantae</taxon>
        <taxon>Streptophyta</taxon>
        <taxon>Embryophyta</taxon>
        <taxon>Tracheophyta</taxon>
        <taxon>Spermatophyta</taxon>
        <taxon>Magnoliopsida</taxon>
        <taxon>eudicotyledons</taxon>
        <taxon>Gunneridae</taxon>
        <taxon>Pentapetalae</taxon>
        <taxon>rosids</taxon>
        <taxon>fabids</taxon>
        <taxon>Rosales</taxon>
        <taxon>Rosaceae</taxon>
        <taxon>Amygdaloideae</taxon>
        <taxon>Amygdaleae</taxon>
        <taxon>Prunus</taxon>
    </lineage>
</organism>
<dbReference type="Gene3D" id="1.20.1280.50">
    <property type="match status" value="1"/>
</dbReference>
<accession>A0A6P5S7X4</accession>
<reference evidence="3" key="1">
    <citation type="submission" date="2025-08" db="UniProtKB">
        <authorList>
            <consortium name="RefSeq"/>
        </authorList>
    </citation>
    <scope>IDENTIFICATION</scope>
</reference>
<dbReference type="AlphaFoldDB" id="A0A6P5S7X4"/>
<evidence type="ECO:0000259" key="1">
    <source>
        <dbReference type="PROSITE" id="PS50181"/>
    </source>
</evidence>
<dbReference type="InterPro" id="IPR036047">
    <property type="entry name" value="F-box-like_dom_sf"/>
</dbReference>
<dbReference type="KEGG" id="pavi:110753088"/>
<protein>
    <submittedName>
        <fullName evidence="3">Uncharacterized protein LOC110753088 isoform X1</fullName>
    </submittedName>
</protein>
<dbReference type="PANTHER" id="PTHR35546">
    <property type="entry name" value="F-BOX PROTEIN INTERACTION DOMAIN PROTEIN-RELATED"/>
    <property type="match status" value="1"/>
</dbReference>
<dbReference type="SUPFAM" id="SSF81383">
    <property type="entry name" value="F-box domain"/>
    <property type="match status" value="1"/>
</dbReference>
<feature type="domain" description="F-box" evidence="1">
    <location>
        <begin position="157"/>
        <end position="213"/>
    </location>
</feature>
<dbReference type="RefSeq" id="XP_021809591.1">
    <property type="nucleotide sequence ID" value="XM_021953899.1"/>
</dbReference>